<accession>A0A834TLE1</accession>
<reference evidence="1" key="1">
    <citation type="submission" date="2020-09" db="EMBL/GenBank/DDBJ databases">
        <title>Genome-Enabled Discovery of Anthraquinone Biosynthesis in Senna tora.</title>
        <authorList>
            <person name="Kang S.-H."/>
            <person name="Pandey R.P."/>
            <person name="Lee C.-M."/>
            <person name="Sim J.-S."/>
            <person name="Jeong J.-T."/>
            <person name="Choi B.-S."/>
            <person name="Jung M."/>
            <person name="Ginzburg D."/>
            <person name="Zhao K."/>
            <person name="Won S.Y."/>
            <person name="Oh T.-J."/>
            <person name="Yu Y."/>
            <person name="Kim N.-H."/>
            <person name="Lee O.R."/>
            <person name="Lee T.-H."/>
            <person name="Bashyal P."/>
            <person name="Kim T.-S."/>
            <person name="Lee W.-H."/>
            <person name="Kawkins C."/>
            <person name="Kim C.-K."/>
            <person name="Kim J.S."/>
            <person name="Ahn B.O."/>
            <person name="Rhee S.Y."/>
            <person name="Sohng J.K."/>
        </authorList>
    </citation>
    <scope>NUCLEOTIDE SEQUENCE</scope>
    <source>
        <tissue evidence="1">Leaf</tissue>
    </source>
</reference>
<comment type="caution">
    <text evidence="1">The sequence shown here is derived from an EMBL/GenBank/DDBJ whole genome shotgun (WGS) entry which is preliminary data.</text>
</comment>
<proteinExistence type="predicted"/>
<gene>
    <name evidence="1" type="ORF">G2W53_021631</name>
</gene>
<dbReference type="AlphaFoldDB" id="A0A834TLE1"/>
<dbReference type="EMBL" id="JAAIUW010000007">
    <property type="protein sequence ID" value="KAF7823487.1"/>
    <property type="molecule type" value="Genomic_DNA"/>
</dbReference>
<sequence>MAEHKFAVERQAVNEATCLSVETITKSLKKRAYDVIISDDAGRFVYNYVGTLRVLKQEINNKVQGIHENMNSNRKLITLSSQAISDTVSLTEGMLNANMPITVYPGMSTLNERRAGVTSRTTLLHHVDSHQRICFNNDPSMPKSSRQLQTMNDTPHFSHKDIARASHDIFHQNFLVAPLQ</sequence>
<keyword evidence="2" id="KW-1185">Reference proteome</keyword>
<dbReference type="SUPFAM" id="SSF53182">
    <property type="entry name" value="Pyrrolidone carboxyl peptidase (pyroglutamate aminopeptidase)"/>
    <property type="match status" value="1"/>
</dbReference>
<dbReference type="InterPro" id="IPR036440">
    <property type="entry name" value="Peptidase_C15-like_sf"/>
</dbReference>
<protein>
    <submittedName>
        <fullName evidence="1">Peptidase C15, pyroglutamyl peptidase I</fullName>
    </submittedName>
</protein>
<evidence type="ECO:0000313" key="1">
    <source>
        <dbReference type="EMBL" id="KAF7823487.1"/>
    </source>
</evidence>
<evidence type="ECO:0000313" key="2">
    <source>
        <dbReference type="Proteomes" id="UP000634136"/>
    </source>
</evidence>
<dbReference type="OrthoDB" id="407146at2759"/>
<organism evidence="1 2">
    <name type="scientific">Senna tora</name>
    <dbReference type="NCBI Taxonomy" id="362788"/>
    <lineage>
        <taxon>Eukaryota</taxon>
        <taxon>Viridiplantae</taxon>
        <taxon>Streptophyta</taxon>
        <taxon>Embryophyta</taxon>
        <taxon>Tracheophyta</taxon>
        <taxon>Spermatophyta</taxon>
        <taxon>Magnoliopsida</taxon>
        <taxon>eudicotyledons</taxon>
        <taxon>Gunneridae</taxon>
        <taxon>Pentapetalae</taxon>
        <taxon>rosids</taxon>
        <taxon>fabids</taxon>
        <taxon>Fabales</taxon>
        <taxon>Fabaceae</taxon>
        <taxon>Caesalpinioideae</taxon>
        <taxon>Cassia clade</taxon>
        <taxon>Senna</taxon>
    </lineage>
</organism>
<dbReference type="Proteomes" id="UP000634136">
    <property type="component" value="Unassembled WGS sequence"/>
</dbReference>
<name>A0A834TLE1_9FABA</name>